<name>A0A6N8FXU0_9CHRO</name>
<keyword evidence="3" id="KW-1185">Reference proteome</keyword>
<proteinExistence type="predicted"/>
<protein>
    <recommendedName>
        <fullName evidence="4">DUF2996 domain-containing protein</fullName>
    </recommendedName>
</protein>
<evidence type="ECO:0000256" key="1">
    <source>
        <dbReference type="SAM" id="MobiDB-lite"/>
    </source>
</evidence>
<dbReference type="OrthoDB" id="465001at2"/>
<feature type="region of interest" description="Disordered" evidence="1">
    <location>
        <begin position="1"/>
        <end position="132"/>
    </location>
</feature>
<comment type="caution">
    <text evidence="2">The sequence shown here is derived from an EMBL/GenBank/DDBJ whole genome shotgun (WGS) entry which is preliminary data.</text>
</comment>
<dbReference type="PANTHER" id="PTHR36341">
    <property type="entry name" value="DUF2996 FAMILY PROTEIN"/>
    <property type="match status" value="1"/>
</dbReference>
<dbReference type="Pfam" id="PF11210">
    <property type="entry name" value="DUF2996"/>
    <property type="match status" value="1"/>
</dbReference>
<evidence type="ECO:0000313" key="2">
    <source>
        <dbReference type="EMBL" id="MUL37584.1"/>
    </source>
</evidence>
<dbReference type="EMBL" id="NAPY01000023">
    <property type="protein sequence ID" value="MUL37584.1"/>
    <property type="molecule type" value="Genomic_DNA"/>
</dbReference>
<dbReference type="Proteomes" id="UP000441797">
    <property type="component" value="Unassembled WGS sequence"/>
</dbReference>
<evidence type="ECO:0000313" key="3">
    <source>
        <dbReference type="Proteomes" id="UP000441797"/>
    </source>
</evidence>
<feature type="compositionally biased region" description="Low complexity" evidence="1">
    <location>
        <begin position="95"/>
        <end position="109"/>
    </location>
</feature>
<dbReference type="AlphaFoldDB" id="A0A6N8FXU0"/>
<dbReference type="InterPro" id="IPR021374">
    <property type="entry name" value="DUF2996"/>
</dbReference>
<accession>A0A6N8FXU0</accession>
<sequence length="246" mass="26688">MADEKTPHNNGEEKPNVAEQAPQGKTAKEEAPPSTVEEQAPSVVAENLHSTDEPETTDIPSANAPDPQAANPEVNPNAAKAKSADTSSAEESEESTPAKPAAKKAPAAAKGDKPAAAKAKKEKPPAVEDKPFGEFMQQDYLPALQKALAKEGVQDLDLKFAKEKINVAGLTDECWQVKGSWLNGQRHFNVYFPEESIQGQRALSCYEGSKPSAIEPFLIDERRITLDLMVFGVMQRLNGQKWLSRN</sequence>
<organism evidence="2 3">
    <name type="scientific">Gloeocapsopsis dulcis AAB1 = 1H9</name>
    <dbReference type="NCBI Taxonomy" id="1433147"/>
    <lineage>
        <taxon>Bacteria</taxon>
        <taxon>Bacillati</taxon>
        <taxon>Cyanobacteriota</taxon>
        <taxon>Cyanophyceae</taxon>
        <taxon>Oscillatoriophycideae</taxon>
        <taxon>Chroococcales</taxon>
        <taxon>Chroococcaceae</taxon>
        <taxon>Gloeocapsopsis</taxon>
        <taxon>Gloeocapsopsis dulcis</taxon>
    </lineage>
</organism>
<evidence type="ECO:0008006" key="4">
    <source>
        <dbReference type="Google" id="ProtNLM"/>
    </source>
</evidence>
<feature type="compositionally biased region" description="Low complexity" evidence="1">
    <location>
        <begin position="78"/>
        <end position="87"/>
    </location>
</feature>
<gene>
    <name evidence="2" type="ORF">BWI75_14930</name>
</gene>
<feature type="compositionally biased region" description="Basic and acidic residues" evidence="1">
    <location>
        <begin position="1"/>
        <end position="16"/>
    </location>
</feature>
<reference evidence="2 3" key="1">
    <citation type="journal article" date="2019" name="Front. Microbiol.">
        <title>Genomic Features for Desiccation Tolerance and Sugar Biosynthesis in the Extremophile Gloeocapsopsis sp. UTEX B3054.</title>
        <authorList>
            <person name="Urrejola C."/>
            <person name="Alcorta J."/>
            <person name="Salas L."/>
            <person name="Vasquez M."/>
            <person name="Polz M.F."/>
            <person name="Vicuna R."/>
            <person name="Diez B."/>
        </authorList>
    </citation>
    <scope>NUCLEOTIDE SEQUENCE [LARGE SCALE GENOMIC DNA]</scope>
    <source>
        <strain evidence="2 3">1H9</strain>
    </source>
</reference>
<dbReference type="PANTHER" id="PTHR36341:SF3">
    <property type="entry name" value="DUF2996 FAMILY PROTEIN"/>
    <property type="match status" value="1"/>
</dbReference>
<feature type="compositionally biased region" description="Basic and acidic residues" evidence="1">
    <location>
        <begin position="122"/>
        <end position="132"/>
    </location>
</feature>